<organism evidence="1 2">
    <name type="scientific">Phytophthora megakarya</name>
    <dbReference type="NCBI Taxonomy" id="4795"/>
    <lineage>
        <taxon>Eukaryota</taxon>
        <taxon>Sar</taxon>
        <taxon>Stramenopiles</taxon>
        <taxon>Oomycota</taxon>
        <taxon>Peronosporomycetes</taxon>
        <taxon>Peronosporales</taxon>
        <taxon>Peronosporaceae</taxon>
        <taxon>Phytophthora</taxon>
    </lineage>
</organism>
<dbReference type="EMBL" id="NBNE01000187">
    <property type="protein sequence ID" value="OWZ21812.1"/>
    <property type="molecule type" value="Genomic_DNA"/>
</dbReference>
<evidence type="ECO:0000313" key="1">
    <source>
        <dbReference type="EMBL" id="OWZ21812.1"/>
    </source>
</evidence>
<dbReference type="Proteomes" id="UP000198211">
    <property type="component" value="Unassembled WGS sequence"/>
</dbReference>
<dbReference type="AlphaFoldDB" id="A0A225WW44"/>
<sequence>MDAKSLVKDMELARSEQKSKGSCYSCDTAKMKSMFSETLLLSEQPCHLKTFTWTSASYNRRRWKGTRFQWFYGQQTNDKTVNNLRDVTIQIKAKYQKIYISPTKGPSFSTPMSFNN</sequence>
<protein>
    <submittedName>
        <fullName evidence="1">Uncharacterized protein</fullName>
    </submittedName>
</protein>
<accession>A0A225WW44</accession>
<name>A0A225WW44_9STRA</name>
<reference evidence="2" key="1">
    <citation type="submission" date="2017-03" db="EMBL/GenBank/DDBJ databases">
        <title>Phytopthora megakarya and P. palmivora, two closely related causual agents of cacao black pod achieved similar genome size and gene model numbers by different mechanisms.</title>
        <authorList>
            <person name="Ali S."/>
            <person name="Shao J."/>
            <person name="Larry D.J."/>
            <person name="Kronmiller B."/>
            <person name="Shen D."/>
            <person name="Strem M.D."/>
            <person name="Melnick R.L."/>
            <person name="Guiltinan M.J."/>
            <person name="Tyler B.M."/>
            <person name="Meinhardt L.W."/>
            <person name="Bailey B.A."/>
        </authorList>
    </citation>
    <scope>NUCLEOTIDE SEQUENCE [LARGE SCALE GENOMIC DNA]</scope>
    <source>
        <strain evidence="2">zdho120</strain>
    </source>
</reference>
<comment type="caution">
    <text evidence="1">The sequence shown here is derived from an EMBL/GenBank/DDBJ whole genome shotgun (WGS) entry which is preliminary data.</text>
</comment>
<gene>
    <name evidence="1" type="ORF">PHMEG_0003593</name>
</gene>
<evidence type="ECO:0000313" key="2">
    <source>
        <dbReference type="Proteomes" id="UP000198211"/>
    </source>
</evidence>
<proteinExistence type="predicted"/>
<keyword evidence="2" id="KW-1185">Reference proteome</keyword>